<evidence type="ECO:0000259" key="2">
    <source>
        <dbReference type="Pfam" id="PF14378"/>
    </source>
</evidence>
<dbReference type="AlphaFoldDB" id="A0A7W9WWM4"/>
<keyword evidence="1" id="KW-0472">Membrane</keyword>
<keyword evidence="4" id="KW-1185">Reference proteome</keyword>
<feature type="transmembrane region" description="Helical" evidence="1">
    <location>
        <begin position="187"/>
        <end position="208"/>
    </location>
</feature>
<keyword evidence="1" id="KW-1133">Transmembrane helix</keyword>
<dbReference type="EMBL" id="JACHBW010000043">
    <property type="protein sequence ID" value="MBB6107129.1"/>
    <property type="molecule type" value="Genomic_DNA"/>
</dbReference>
<dbReference type="Pfam" id="PF14378">
    <property type="entry name" value="PAP2_3"/>
    <property type="match status" value="1"/>
</dbReference>
<feature type="transmembrane region" description="Helical" evidence="1">
    <location>
        <begin position="246"/>
        <end position="265"/>
    </location>
</feature>
<keyword evidence="1" id="KW-0812">Transmembrane</keyword>
<evidence type="ECO:0000313" key="3">
    <source>
        <dbReference type="EMBL" id="MBB6107129.1"/>
    </source>
</evidence>
<accession>A0A7W9WWM4</accession>
<feature type="transmembrane region" description="Helical" evidence="1">
    <location>
        <begin position="272"/>
        <end position="295"/>
    </location>
</feature>
<dbReference type="Proteomes" id="UP000571554">
    <property type="component" value="Unassembled WGS sequence"/>
</dbReference>
<feature type="transmembrane region" description="Helical" evidence="1">
    <location>
        <begin position="27"/>
        <end position="46"/>
    </location>
</feature>
<organism evidence="3 4">
    <name type="scientific">Paraburkholderia bannensis</name>
    <dbReference type="NCBI Taxonomy" id="765414"/>
    <lineage>
        <taxon>Bacteria</taxon>
        <taxon>Pseudomonadati</taxon>
        <taxon>Pseudomonadota</taxon>
        <taxon>Betaproteobacteria</taxon>
        <taxon>Burkholderiales</taxon>
        <taxon>Burkholderiaceae</taxon>
        <taxon>Paraburkholderia</taxon>
    </lineage>
</organism>
<proteinExistence type="predicted"/>
<gene>
    <name evidence="3" type="ORF">F4827_007010</name>
</gene>
<dbReference type="RefSeq" id="WP_183733578.1">
    <property type="nucleotide sequence ID" value="NZ_JACHBW010000043.1"/>
</dbReference>
<reference evidence="3 4" key="1">
    <citation type="submission" date="2020-08" db="EMBL/GenBank/DDBJ databases">
        <title>Above-ground endophytic microbial communities from plants in different locations in the United States.</title>
        <authorList>
            <person name="Frank C."/>
        </authorList>
    </citation>
    <scope>NUCLEOTIDE SEQUENCE [LARGE SCALE GENOMIC DNA]</scope>
    <source>
        <strain evidence="3 4">WP4_2_2</strain>
    </source>
</reference>
<feature type="transmembrane region" description="Helical" evidence="1">
    <location>
        <begin position="95"/>
        <end position="113"/>
    </location>
</feature>
<evidence type="ECO:0000256" key="1">
    <source>
        <dbReference type="SAM" id="Phobius"/>
    </source>
</evidence>
<sequence length="300" mass="33643">MNTLRPRYGQHDAIAARNLSERVNPNFVRASVVLTAALIAFDIVAAKVTGFEIIISDRWEPIAINLICVVILFALSKMERYAALSETARLRRWTIALSGIAAMRIFLAASMVFQSLSVAHNAPLIDEALIGVDRRIGFHWEYLAAWYARHDHIKFFSNCLYVLWGPQVVVTVIVLSMKNRIRELTEFVFLFVVIASISIAISAFIPAANPFFHYRMVDLYGSTPWSQFYPLRDGTLRSVDLGLNQGLVSFPSMHAAAAVLFVYAVRHVKYFFTVSVVVNVLMTFAALYGGAHYLIDLFAG</sequence>
<dbReference type="InterPro" id="IPR026841">
    <property type="entry name" value="Aur1/Ipt1"/>
</dbReference>
<feature type="transmembrane region" description="Helical" evidence="1">
    <location>
        <begin position="58"/>
        <end position="75"/>
    </location>
</feature>
<name>A0A7W9WWM4_9BURK</name>
<dbReference type="GO" id="GO:0016020">
    <property type="term" value="C:membrane"/>
    <property type="evidence" value="ECO:0007669"/>
    <property type="project" value="UniProtKB-SubCell"/>
</dbReference>
<feature type="transmembrane region" description="Helical" evidence="1">
    <location>
        <begin position="155"/>
        <end position="175"/>
    </location>
</feature>
<feature type="domain" description="Inositolphosphotransferase Aur1/Ipt1" evidence="2">
    <location>
        <begin position="128"/>
        <end position="300"/>
    </location>
</feature>
<comment type="caution">
    <text evidence="3">The sequence shown here is derived from an EMBL/GenBank/DDBJ whole genome shotgun (WGS) entry which is preliminary data.</text>
</comment>
<protein>
    <submittedName>
        <fullName evidence="3">Membrane-associated phospholipid phosphatase</fullName>
    </submittedName>
</protein>
<evidence type="ECO:0000313" key="4">
    <source>
        <dbReference type="Proteomes" id="UP000571554"/>
    </source>
</evidence>